<feature type="transmembrane region" description="Helical" evidence="8">
    <location>
        <begin position="147"/>
        <end position="171"/>
    </location>
</feature>
<dbReference type="GO" id="GO:1903785">
    <property type="term" value="P:L-valine transmembrane transport"/>
    <property type="evidence" value="ECO:0007669"/>
    <property type="project" value="TreeGrafter"/>
</dbReference>
<gene>
    <name evidence="9" type="ORF">E6H05_04800</name>
</gene>
<dbReference type="Pfam" id="PF03591">
    <property type="entry name" value="AzlC"/>
    <property type="match status" value="1"/>
</dbReference>
<comment type="subcellular location">
    <subcellularLocation>
        <location evidence="1">Cell membrane</location>
        <topology evidence="1">Multi-pass membrane protein</topology>
    </subcellularLocation>
</comment>
<organism evidence="9 10">
    <name type="scientific">Candidatus Segetimicrobium genomatis</name>
    <dbReference type="NCBI Taxonomy" id="2569760"/>
    <lineage>
        <taxon>Bacteria</taxon>
        <taxon>Bacillati</taxon>
        <taxon>Candidatus Sysuimicrobiota</taxon>
        <taxon>Candidatus Sysuimicrobiia</taxon>
        <taxon>Candidatus Sysuimicrobiales</taxon>
        <taxon>Candidatus Segetimicrobiaceae</taxon>
        <taxon>Candidatus Segetimicrobium</taxon>
    </lineage>
</organism>
<proteinExistence type="inferred from homology"/>
<evidence type="ECO:0000256" key="5">
    <source>
        <dbReference type="ARBA" id="ARBA00022692"/>
    </source>
</evidence>
<evidence type="ECO:0000256" key="8">
    <source>
        <dbReference type="SAM" id="Phobius"/>
    </source>
</evidence>
<evidence type="ECO:0000256" key="4">
    <source>
        <dbReference type="ARBA" id="ARBA00022475"/>
    </source>
</evidence>
<dbReference type="EMBL" id="VBAP01000031">
    <property type="protein sequence ID" value="TMI76043.1"/>
    <property type="molecule type" value="Genomic_DNA"/>
</dbReference>
<dbReference type="PANTHER" id="PTHR34979">
    <property type="entry name" value="INNER MEMBRANE PROTEIN YGAZ"/>
    <property type="match status" value="1"/>
</dbReference>
<dbReference type="InterPro" id="IPR011606">
    <property type="entry name" value="Brnchd-chn_aa_trnsp_permease"/>
</dbReference>
<protein>
    <submittedName>
        <fullName evidence="9">AzlC family ABC transporter permease</fullName>
    </submittedName>
</protein>
<keyword evidence="3" id="KW-0813">Transport</keyword>
<dbReference type="GO" id="GO:0005886">
    <property type="term" value="C:plasma membrane"/>
    <property type="evidence" value="ECO:0007669"/>
    <property type="project" value="UniProtKB-SubCell"/>
</dbReference>
<evidence type="ECO:0000313" key="10">
    <source>
        <dbReference type="Proteomes" id="UP000318834"/>
    </source>
</evidence>
<feature type="transmembrane region" description="Helical" evidence="8">
    <location>
        <begin position="202"/>
        <end position="234"/>
    </location>
</feature>
<keyword evidence="6 8" id="KW-1133">Transmembrane helix</keyword>
<sequence>MTARREFLAGARAEVPMLLGVLPFGLIYGALALQAGIPPMAALAMSSIVLAGSAQFVGTQLFAVGAPGALIILTTFVVNLRHMLYSASVAPYLSRLRLRWKLLLAYLLSDEAYAMVITHYREKETQSGSRAVPQSRNDESELDQRHWFFLGAGVTLWTTWQVSTALGIYVGARIPESWNLEFALPLTFVALVRPAVTDRATAAAAIAAGMVAVLAHGLALRLGLIMAAVTGIGIGILTERHPPRAPRP</sequence>
<comment type="caution">
    <text evidence="9">The sequence shown here is derived from an EMBL/GenBank/DDBJ whole genome shotgun (WGS) entry which is preliminary data.</text>
</comment>
<evidence type="ECO:0000256" key="3">
    <source>
        <dbReference type="ARBA" id="ARBA00022448"/>
    </source>
</evidence>
<dbReference type="PANTHER" id="PTHR34979:SF1">
    <property type="entry name" value="INNER MEMBRANE PROTEIN YGAZ"/>
    <property type="match status" value="1"/>
</dbReference>
<evidence type="ECO:0000256" key="6">
    <source>
        <dbReference type="ARBA" id="ARBA00022989"/>
    </source>
</evidence>
<dbReference type="Proteomes" id="UP000318834">
    <property type="component" value="Unassembled WGS sequence"/>
</dbReference>
<dbReference type="AlphaFoldDB" id="A0A537IXM2"/>
<keyword evidence="7 8" id="KW-0472">Membrane</keyword>
<reference evidence="9 10" key="1">
    <citation type="journal article" date="2019" name="Nat. Microbiol.">
        <title>Mediterranean grassland soil C-N compound turnover is dependent on rainfall and depth, and is mediated by genomically divergent microorganisms.</title>
        <authorList>
            <person name="Diamond S."/>
            <person name="Andeer P.F."/>
            <person name="Li Z."/>
            <person name="Crits-Christoph A."/>
            <person name="Burstein D."/>
            <person name="Anantharaman K."/>
            <person name="Lane K.R."/>
            <person name="Thomas B.C."/>
            <person name="Pan C."/>
            <person name="Northen T.R."/>
            <person name="Banfield J.F."/>
        </authorList>
    </citation>
    <scope>NUCLEOTIDE SEQUENCE [LARGE SCALE GENOMIC DNA]</scope>
    <source>
        <strain evidence="9">NP_8</strain>
    </source>
</reference>
<keyword evidence="5 8" id="KW-0812">Transmembrane</keyword>
<evidence type="ECO:0000256" key="7">
    <source>
        <dbReference type="ARBA" id="ARBA00023136"/>
    </source>
</evidence>
<evidence type="ECO:0000256" key="2">
    <source>
        <dbReference type="ARBA" id="ARBA00010735"/>
    </source>
</evidence>
<keyword evidence="4" id="KW-1003">Cell membrane</keyword>
<name>A0A537IXM2_9BACT</name>
<accession>A0A537IXM2</accession>
<comment type="similarity">
    <text evidence="2">Belongs to the AzlC family.</text>
</comment>
<evidence type="ECO:0000313" key="9">
    <source>
        <dbReference type="EMBL" id="TMI76043.1"/>
    </source>
</evidence>
<feature type="transmembrane region" description="Helical" evidence="8">
    <location>
        <begin position="61"/>
        <end position="80"/>
    </location>
</feature>
<evidence type="ECO:0000256" key="1">
    <source>
        <dbReference type="ARBA" id="ARBA00004651"/>
    </source>
</evidence>